<feature type="transmembrane region" description="Helical" evidence="8">
    <location>
        <begin position="245"/>
        <end position="261"/>
    </location>
</feature>
<feature type="transmembrane region" description="Helical" evidence="8">
    <location>
        <begin position="332"/>
        <end position="354"/>
    </location>
</feature>
<evidence type="ECO:0000256" key="8">
    <source>
        <dbReference type="SAM" id="Phobius"/>
    </source>
</evidence>
<reference evidence="11 13" key="2">
    <citation type="submission" date="2019-05" db="EMBL/GenBank/DDBJ databases">
        <title>Pasteurellaceae isolates from reptiles.</title>
        <authorList>
            <person name="Bojesen A.M."/>
            <person name="Lund E."/>
        </authorList>
    </citation>
    <scope>NUCLEOTIDE SEQUENCE [LARGE SCALE GENOMIC DNA]</scope>
    <source>
        <strain evidence="11 13">ELNT2x</strain>
    </source>
</reference>
<evidence type="ECO:0000256" key="5">
    <source>
        <dbReference type="ARBA" id="ARBA00022692"/>
    </source>
</evidence>
<dbReference type="EMBL" id="SMCP01000014">
    <property type="protein sequence ID" value="TCV83693.1"/>
    <property type="molecule type" value="Genomic_DNA"/>
</dbReference>
<feature type="transmembrane region" description="Helical" evidence="8">
    <location>
        <begin position="136"/>
        <end position="154"/>
    </location>
</feature>
<evidence type="ECO:0000256" key="4">
    <source>
        <dbReference type="ARBA" id="ARBA00022519"/>
    </source>
</evidence>
<evidence type="ECO:0000256" key="2">
    <source>
        <dbReference type="ARBA" id="ARBA00022448"/>
    </source>
</evidence>
<dbReference type="GO" id="GO:0005886">
    <property type="term" value="C:plasma membrane"/>
    <property type="evidence" value="ECO:0007669"/>
    <property type="project" value="UniProtKB-SubCell"/>
</dbReference>
<keyword evidence="13" id="KW-1185">Reference proteome</keyword>
<evidence type="ECO:0000313" key="10">
    <source>
        <dbReference type="EMBL" id="TCV83693.1"/>
    </source>
</evidence>
<feature type="transmembrane region" description="Helical" evidence="8">
    <location>
        <begin position="298"/>
        <end position="320"/>
    </location>
</feature>
<proteinExistence type="predicted"/>
<reference evidence="10 12" key="1">
    <citation type="submission" date="2019-03" db="EMBL/GenBank/DDBJ databases">
        <title>Genomic Encyclopedia of Type Strains, Phase IV (KMG-IV): sequencing the most valuable type-strain genomes for metagenomic binning, comparative biology and taxonomic classification.</title>
        <authorList>
            <person name="Goeker M."/>
        </authorList>
    </citation>
    <scope>NUCLEOTIDE SEQUENCE [LARGE SCALE GENOMIC DNA]</scope>
    <source>
        <strain evidence="10 12">DSM 28140</strain>
    </source>
</reference>
<evidence type="ECO:0000259" key="9">
    <source>
        <dbReference type="Pfam" id="PF12832"/>
    </source>
</evidence>
<evidence type="ECO:0000256" key="7">
    <source>
        <dbReference type="ARBA" id="ARBA00023136"/>
    </source>
</evidence>
<dbReference type="RefSeq" id="WP_132968070.1">
    <property type="nucleotide sequence ID" value="NZ_LEKL01000053.1"/>
</dbReference>
<sequence>MFRTSPFVWLICSFIGYFAAYGVVLPFLPVWLKSYHYSEETIGIVVAFSFLFRFAGSMLFSQWVKQPSALISMLRLIAWFSLGLVLAIAASSEIAWLLIALIWLFNAVFGAGIPLTDALAGNWQRQLTLDYGKARLTGSLAFIGANLLGGYVLGLFGDRSMIWLVTALLLAYGVLQMLSPNPYPQNPDHSQKVQANVSYKTILANKQILALLAVLALLQGSHAAYYAYAVLYWAELGIGVELSGWLWGVSVAAEVLVFFFAGRLLKNCSLYSLLLVTSVVAVLRWIGMGWAEHFIPFLLLQTLHGITFALCHFVTIRYITGCPSSYIAKLQALYNGVCSCLSVALFMLFAGVVYRYNPVWAFYLMAILVLPSFVLLQKLRKQQPIE</sequence>
<dbReference type="InterPro" id="IPR024989">
    <property type="entry name" value="MFS_assoc_dom"/>
</dbReference>
<evidence type="ECO:0000256" key="1">
    <source>
        <dbReference type="ARBA" id="ARBA00004429"/>
    </source>
</evidence>
<evidence type="ECO:0000313" key="13">
    <source>
        <dbReference type="Proteomes" id="UP000305526"/>
    </source>
</evidence>
<feature type="transmembrane region" description="Helical" evidence="8">
    <location>
        <begin position="96"/>
        <end position="115"/>
    </location>
</feature>
<evidence type="ECO:0000313" key="11">
    <source>
        <dbReference type="EMBL" id="TNG93191.1"/>
    </source>
</evidence>
<dbReference type="NCBIfam" id="NF037955">
    <property type="entry name" value="mfs"/>
    <property type="match status" value="1"/>
</dbReference>
<evidence type="ECO:0000256" key="6">
    <source>
        <dbReference type="ARBA" id="ARBA00022989"/>
    </source>
</evidence>
<name>A0A4R3Y105_9PAST</name>
<feature type="transmembrane region" description="Helical" evidence="8">
    <location>
        <begin position="360"/>
        <end position="376"/>
    </location>
</feature>
<dbReference type="Proteomes" id="UP000294619">
    <property type="component" value="Unassembled WGS sequence"/>
</dbReference>
<evidence type="ECO:0000313" key="12">
    <source>
        <dbReference type="Proteomes" id="UP000294619"/>
    </source>
</evidence>
<keyword evidence="7 8" id="KW-0472">Membrane</keyword>
<keyword evidence="3" id="KW-1003">Cell membrane</keyword>
<dbReference type="GO" id="GO:0015528">
    <property type="term" value="F:lactose:proton symporter activity"/>
    <property type="evidence" value="ECO:0007669"/>
    <property type="project" value="TreeGrafter"/>
</dbReference>
<evidence type="ECO:0000256" key="3">
    <source>
        <dbReference type="ARBA" id="ARBA00022475"/>
    </source>
</evidence>
<dbReference type="PANTHER" id="PTHR23522">
    <property type="entry name" value="BLL5896 PROTEIN"/>
    <property type="match status" value="1"/>
</dbReference>
<comment type="caution">
    <text evidence="10">The sequence shown here is derived from an EMBL/GenBank/DDBJ whole genome shotgun (WGS) entry which is preliminary data.</text>
</comment>
<comment type="subcellular location">
    <subcellularLocation>
        <location evidence="1">Cell inner membrane</location>
        <topology evidence="1">Multi-pass membrane protein</topology>
    </subcellularLocation>
</comment>
<feature type="domain" description="Major facilitator superfamily associated" evidence="9">
    <location>
        <begin position="15"/>
        <end position="363"/>
    </location>
</feature>
<organism evidence="10 12">
    <name type="scientific">Testudinibacter aquarius</name>
    <dbReference type="NCBI Taxonomy" id="1524974"/>
    <lineage>
        <taxon>Bacteria</taxon>
        <taxon>Pseudomonadati</taxon>
        <taxon>Pseudomonadota</taxon>
        <taxon>Gammaproteobacteria</taxon>
        <taxon>Pasteurellales</taxon>
        <taxon>Pasteurellaceae</taxon>
        <taxon>Testudinibacter</taxon>
    </lineage>
</organism>
<keyword evidence="6 8" id="KW-1133">Transmembrane helix</keyword>
<dbReference type="SUPFAM" id="SSF103473">
    <property type="entry name" value="MFS general substrate transporter"/>
    <property type="match status" value="1"/>
</dbReference>
<keyword evidence="2" id="KW-0813">Transport</keyword>
<dbReference type="Pfam" id="PF12832">
    <property type="entry name" value="MFS_1_like"/>
    <property type="match status" value="1"/>
</dbReference>
<feature type="transmembrane region" description="Helical" evidence="8">
    <location>
        <begin position="208"/>
        <end position="233"/>
    </location>
</feature>
<dbReference type="GO" id="GO:0030395">
    <property type="term" value="F:lactose binding"/>
    <property type="evidence" value="ECO:0007669"/>
    <property type="project" value="TreeGrafter"/>
</dbReference>
<feature type="transmembrane region" description="Helical" evidence="8">
    <location>
        <begin position="7"/>
        <end position="29"/>
    </location>
</feature>
<dbReference type="Gene3D" id="1.20.1250.20">
    <property type="entry name" value="MFS general substrate transporter like domains"/>
    <property type="match status" value="2"/>
</dbReference>
<accession>A0A4R3Y105</accession>
<dbReference type="Proteomes" id="UP000305526">
    <property type="component" value="Unassembled WGS sequence"/>
</dbReference>
<dbReference type="InterPro" id="IPR026032">
    <property type="entry name" value="HcaT-like"/>
</dbReference>
<feature type="transmembrane region" description="Helical" evidence="8">
    <location>
        <begin position="41"/>
        <end position="60"/>
    </location>
</feature>
<dbReference type="NCBIfam" id="NF008346">
    <property type="entry name" value="PRK11128.1"/>
    <property type="match status" value="1"/>
</dbReference>
<keyword evidence="5 8" id="KW-0812">Transmembrane</keyword>
<dbReference type="PIRSF" id="PIRSF004925">
    <property type="entry name" value="HcaT"/>
    <property type="match status" value="1"/>
</dbReference>
<feature type="transmembrane region" description="Helical" evidence="8">
    <location>
        <begin position="268"/>
        <end position="286"/>
    </location>
</feature>
<dbReference type="AlphaFoldDB" id="A0A4R3Y105"/>
<feature type="transmembrane region" description="Helical" evidence="8">
    <location>
        <begin position="160"/>
        <end position="178"/>
    </location>
</feature>
<gene>
    <name evidence="10" type="ORF">EDC16_11459</name>
    <name evidence="11" type="ORF">FHQ21_02040</name>
</gene>
<dbReference type="EMBL" id="VDGV01000011">
    <property type="protein sequence ID" value="TNG93191.1"/>
    <property type="molecule type" value="Genomic_DNA"/>
</dbReference>
<feature type="transmembrane region" description="Helical" evidence="8">
    <location>
        <begin position="72"/>
        <end position="90"/>
    </location>
</feature>
<keyword evidence="4" id="KW-0997">Cell inner membrane</keyword>
<dbReference type="InterPro" id="IPR036259">
    <property type="entry name" value="MFS_trans_sf"/>
</dbReference>
<protein>
    <submittedName>
        <fullName evidence="11">3-phenylpropionate MFS transporter</fullName>
    </submittedName>
    <submittedName>
        <fullName evidence="10">PPP family 3-phenylpropionic acid transporter</fullName>
    </submittedName>
</protein>
<dbReference type="PANTHER" id="PTHR23522:SF10">
    <property type="entry name" value="3-PHENYLPROPIONIC ACID TRANSPORTER-RELATED"/>
    <property type="match status" value="1"/>
</dbReference>